<sequence length="123" mass="13608">MKTAIVPNDPGLTRLMEVNAELSVALEQYENHFRGEVVRHQFDAVSSSLKAITDRLPNLSDQELRIIEAGVADAVHNASEYTVEMIGLHERTLGLTSETAPAEIAKSANTIFGQRIAKYWDDV</sequence>
<dbReference type="KEGG" id="vg:6372569"/>
<dbReference type="Proteomes" id="UP000002421">
    <property type="component" value="Segment"/>
</dbReference>
<evidence type="ECO:0000313" key="1">
    <source>
        <dbReference type="EMBL" id="ABY63197.1"/>
    </source>
</evidence>
<name>B3FJN2_BP201</name>
<proteinExistence type="predicted"/>
<keyword evidence="2" id="KW-1185">Reference proteome</keyword>
<evidence type="ECO:0000313" key="2">
    <source>
        <dbReference type="Proteomes" id="UP000002421"/>
    </source>
</evidence>
<organismHost>
    <name type="scientific">Pseudomonas chlororaphis</name>
    <dbReference type="NCBI Taxonomy" id="587753"/>
</organismHost>
<dbReference type="EMBL" id="EU197055">
    <property type="protein sequence ID" value="ABY63197.1"/>
    <property type="molecule type" value="Genomic_DNA"/>
</dbReference>
<accession>B3FJN2</accession>
<dbReference type="RefSeq" id="YP_001957093.1">
    <property type="nucleotide sequence ID" value="NC_010821.1"/>
</dbReference>
<gene>
    <name evidence="1" type="ORF">201phi2-1p372</name>
</gene>
<organism evidence="1 2">
    <name type="scientific">Pseudomonas phage 201phi2-1</name>
    <name type="common">Pseudomonas chlororaphis phage 201phi2-1</name>
    <dbReference type="NCBI Taxonomy" id="198110"/>
    <lineage>
        <taxon>Viruses</taxon>
        <taxon>Duplodnaviria</taxon>
        <taxon>Heunggongvirae</taxon>
        <taxon>Uroviricota</taxon>
        <taxon>Caudoviricetes</taxon>
        <taxon>Chimalliviridae</taxon>
        <taxon>Serwervirus</taxon>
        <taxon>Serwervirus 201phi21</taxon>
    </lineage>
</organism>
<reference evidence="1 2" key="1">
    <citation type="journal article" date="2008" name="Virology">
        <title>Characterization of Pseudomonas chlororaphis myovirus 201varphi2-1 via genomic sequencing, mass spectrometry, and electron microscopy.</title>
        <authorList>
            <person name="Thomas J.A."/>
            <person name="Rolando M.R."/>
            <person name="Carroll C.A."/>
            <person name="Shen P.S."/>
            <person name="Belnap D.M."/>
            <person name="Weintraub S.T."/>
            <person name="Serwer P."/>
            <person name="Hardies S.C."/>
        </authorList>
    </citation>
    <scope>NUCLEOTIDE SEQUENCE</scope>
</reference>
<protein>
    <submittedName>
        <fullName evidence="1">Uncharacterized protein</fullName>
    </submittedName>
</protein>